<dbReference type="GeneID" id="38572643"/>
<dbReference type="EMBL" id="MF167426">
    <property type="protein sequence ID" value="ASQ40239.1"/>
    <property type="molecule type" value="Genomic_DNA"/>
</dbReference>
<keyword evidence="2" id="KW-0934">Plastid</keyword>
<feature type="transmembrane region" description="Helical" evidence="1">
    <location>
        <begin position="6"/>
        <end position="25"/>
    </location>
</feature>
<geneLocation type="plastid" evidence="2"/>
<evidence type="ECO:0000256" key="1">
    <source>
        <dbReference type="SAM" id="Phobius"/>
    </source>
</evidence>
<dbReference type="RefSeq" id="YP_009546178.1">
    <property type="nucleotide sequence ID" value="NC_040153.1"/>
</dbReference>
<proteinExistence type="predicted"/>
<keyword evidence="1" id="KW-0812">Transmembrane</keyword>
<sequence length="31" mass="3659">MTIFTYYFIILISVFGFALILFNTLKTIKLI</sequence>
<keyword evidence="1" id="KW-0472">Membrane</keyword>
<evidence type="ECO:0000313" key="2">
    <source>
        <dbReference type="EMBL" id="ASQ40239.1"/>
    </source>
</evidence>
<organism evidence="2">
    <name type="scientific">Gloeochaete wittrockiana</name>
    <dbReference type="NCBI Taxonomy" id="38269"/>
    <lineage>
        <taxon>Eukaryota</taxon>
        <taxon>Glaucocystophyceae</taxon>
        <taxon>Gloeochaetales</taxon>
        <taxon>Gloeochaetaceae</taxon>
        <taxon>Gloeochaete</taxon>
    </lineage>
</organism>
<protein>
    <submittedName>
        <fullName evidence="2">Cytochrome b6/f complex subunit VI</fullName>
    </submittedName>
</protein>
<dbReference type="AlphaFoldDB" id="A0A3G1IWB6"/>
<gene>
    <name evidence="2" type="primary">petL</name>
</gene>
<accession>A0A3G1IWB6</accession>
<name>A0A3G1IWB6_9EUKA</name>
<keyword evidence="1" id="KW-1133">Transmembrane helix</keyword>
<reference evidence="2" key="1">
    <citation type="submission" date="2017-05" db="EMBL/GenBank/DDBJ databases">
        <title>Plastid comparative genomics reveals ancient divergence between Glaucophyte genera.</title>
        <authorList>
            <person name="Figueroa-Martinez F.J."/>
            <person name="Jackson C."/>
            <person name="Reyes-Prieto A."/>
        </authorList>
    </citation>
    <scope>NUCLEOTIDE SEQUENCE</scope>
    <source>
        <strain evidence="2">SAG 46.84</strain>
    </source>
</reference>